<dbReference type="Proteomes" id="UP001500449">
    <property type="component" value="Unassembled WGS sequence"/>
</dbReference>
<dbReference type="Gene3D" id="3.90.226.10">
    <property type="entry name" value="2-enoyl-CoA Hydratase, Chain A, domain 1"/>
    <property type="match status" value="1"/>
</dbReference>
<dbReference type="PANTHER" id="PTHR11941:SF124">
    <property type="entry name" value="ENOYL-COA HYDRATASE ECHA13-RELATED"/>
    <property type="match status" value="1"/>
</dbReference>
<feature type="compositionally biased region" description="Basic and acidic residues" evidence="1">
    <location>
        <begin position="285"/>
        <end position="299"/>
    </location>
</feature>
<evidence type="ECO:0000256" key="1">
    <source>
        <dbReference type="SAM" id="MobiDB-lite"/>
    </source>
</evidence>
<dbReference type="CDD" id="cd06558">
    <property type="entry name" value="crotonase-like"/>
    <property type="match status" value="1"/>
</dbReference>
<evidence type="ECO:0000313" key="2">
    <source>
        <dbReference type="EMBL" id="GAA1826688.1"/>
    </source>
</evidence>
<comment type="caution">
    <text evidence="2">The sequence shown here is derived from an EMBL/GenBank/DDBJ whole genome shotgun (WGS) entry which is preliminary data.</text>
</comment>
<organism evidence="2 3">
    <name type="scientific">Pseudonocardia ailaonensis</name>
    <dbReference type="NCBI Taxonomy" id="367279"/>
    <lineage>
        <taxon>Bacteria</taxon>
        <taxon>Bacillati</taxon>
        <taxon>Actinomycetota</taxon>
        <taxon>Actinomycetes</taxon>
        <taxon>Pseudonocardiales</taxon>
        <taxon>Pseudonocardiaceae</taxon>
        <taxon>Pseudonocardia</taxon>
    </lineage>
</organism>
<accession>A0ABN2MI61</accession>
<name>A0ABN2MI61_9PSEU</name>
<protein>
    <submittedName>
        <fullName evidence="2">Enoyl-CoA hydratase</fullName>
    </submittedName>
</protein>
<proteinExistence type="predicted"/>
<keyword evidence="3" id="KW-1185">Reference proteome</keyword>
<sequence length="299" mass="32862">MSPEMETVRYEIPEPGIGVITLARPEKRNAQDVRMTYELNTAFEQAARDDAVKVIVLAADGPHFSAGHDLRDVVWHPEFDQVSTWGGYGEPGAEGWVAREEEIYLEMCARWRNIPKPTIAAVHGRAIGGGLMLAWVCDLIVAADDAVFADPVVAMGVCGVEWFAHPWELGPRKAKELLFTADSWDAEEAHRLGMVNQVVPRAELTEYTMDLARRIAAKPMFALRLTKEAVNQAVDVQGQSSAIRAAFSLHQLAHTHNLERYGICLDPSGIPPALQASFPAAEPGDEVRETRRADRGGTG</sequence>
<feature type="region of interest" description="Disordered" evidence="1">
    <location>
        <begin position="277"/>
        <end position="299"/>
    </location>
</feature>
<dbReference type="Pfam" id="PF00378">
    <property type="entry name" value="ECH_1"/>
    <property type="match status" value="1"/>
</dbReference>
<reference evidence="2 3" key="1">
    <citation type="journal article" date="2019" name="Int. J. Syst. Evol. Microbiol.">
        <title>The Global Catalogue of Microorganisms (GCM) 10K type strain sequencing project: providing services to taxonomists for standard genome sequencing and annotation.</title>
        <authorList>
            <consortium name="The Broad Institute Genomics Platform"/>
            <consortium name="The Broad Institute Genome Sequencing Center for Infectious Disease"/>
            <person name="Wu L."/>
            <person name="Ma J."/>
        </authorList>
    </citation>
    <scope>NUCLEOTIDE SEQUENCE [LARGE SCALE GENOMIC DNA]</scope>
    <source>
        <strain evidence="2 3">JCM 16009</strain>
    </source>
</reference>
<dbReference type="EMBL" id="BAAAQK010000001">
    <property type="protein sequence ID" value="GAA1826688.1"/>
    <property type="molecule type" value="Genomic_DNA"/>
</dbReference>
<dbReference type="RefSeq" id="WP_344411415.1">
    <property type="nucleotide sequence ID" value="NZ_BAAAQK010000001.1"/>
</dbReference>
<dbReference type="InterPro" id="IPR029045">
    <property type="entry name" value="ClpP/crotonase-like_dom_sf"/>
</dbReference>
<dbReference type="NCBIfam" id="NF006140">
    <property type="entry name" value="PRK08290.1"/>
    <property type="match status" value="1"/>
</dbReference>
<dbReference type="SUPFAM" id="SSF52096">
    <property type="entry name" value="ClpP/crotonase"/>
    <property type="match status" value="1"/>
</dbReference>
<dbReference type="InterPro" id="IPR001753">
    <property type="entry name" value="Enoyl-CoA_hydra/iso"/>
</dbReference>
<dbReference type="PANTHER" id="PTHR11941">
    <property type="entry name" value="ENOYL-COA HYDRATASE-RELATED"/>
    <property type="match status" value="1"/>
</dbReference>
<gene>
    <name evidence="2" type="ORF">GCM10009836_00340</name>
</gene>
<evidence type="ECO:0000313" key="3">
    <source>
        <dbReference type="Proteomes" id="UP001500449"/>
    </source>
</evidence>